<keyword evidence="3" id="KW-1185">Reference proteome</keyword>
<evidence type="ECO:0000313" key="2">
    <source>
        <dbReference type="EMBL" id="OEL15772.1"/>
    </source>
</evidence>
<dbReference type="EMBL" id="LWDX02065571">
    <property type="protein sequence ID" value="OEL15772.1"/>
    <property type="molecule type" value="Genomic_DNA"/>
</dbReference>
<comment type="caution">
    <text evidence="2">The sequence shown here is derived from an EMBL/GenBank/DDBJ whole genome shotgun (WGS) entry which is preliminary data.</text>
</comment>
<protein>
    <submittedName>
        <fullName evidence="2">Uncharacterized protein</fullName>
    </submittedName>
</protein>
<proteinExistence type="predicted"/>
<dbReference type="Proteomes" id="UP000095767">
    <property type="component" value="Unassembled WGS sequence"/>
</dbReference>
<organism evidence="2 3">
    <name type="scientific">Dichanthelium oligosanthes</name>
    <dbReference type="NCBI Taxonomy" id="888268"/>
    <lineage>
        <taxon>Eukaryota</taxon>
        <taxon>Viridiplantae</taxon>
        <taxon>Streptophyta</taxon>
        <taxon>Embryophyta</taxon>
        <taxon>Tracheophyta</taxon>
        <taxon>Spermatophyta</taxon>
        <taxon>Magnoliopsida</taxon>
        <taxon>Liliopsida</taxon>
        <taxon>Poales</taxon>
        <taxon>Poaceae</taxon>
        <taxon>PACMAD clade</taxon>
        <taxon>Panicoideae</taxon>
        <taxon>Panicodae</taxon>
        <taxon>Paniceae</taxon>
        <taxon>Dichantheliinae</taxon>
        <taxon>Dichanthelium</taxon>
    </lineage>
</organism>
<gene>
    <name evidence="2" type="ORF">BAE44_0023208</name>
</gene>
<sequence length="195" mass="20954">LAPVPSFLFRLLKDAQHRGGAVELVEAAAAGTRRHQSLQTSVAQTRLAGSSGGKRRRTSSTSSSISSGNGGAMPPWSDGPGDGGVRVCAISGRLQLRRHYRCVLTPKGISKPQGDEGAEGEAGPFLRQRCPNSAAARLRGPEVQRCCPWLGLPMGEMDWEEPMLDCGSGGRRSSGGDGMVWLELSKNRWRELRSW</sequence>
<feature type="non-terminal residue" evidence="2">
    <location>
        <position position="1"/>
    </location>
</feature>
<dbReference type="AlphaFoldDB" id="A0A1E5USA3"/>
<reference evidence="2 3" key="1">
    <citation type="submission" date="2016-09" db="EMBL/GenBank/DDBJ databases">
        <title>The draft genome of Dichanthelium oligosanthes: A C3 panicoid grass species.</title>
        <authorList>
            <person name="Studer A.J."/>
            <person name="Schnable J.C."/>
            <person name="Brutnell T.P."/>
        </authorList>
    </citation>
    <scope>NUCLEOTIDE SEQUENCE [LARGE SCALE GENOMIC DNA]</scope>
    <source>
        <strain evidence="3">cv. Kellogg 1175</strain>
        <tissue evidence="2">Leaf</tissue>
    </source>
</reference>
<name>A0A1E5USA3_9POAL</name>
<accession>A0A1E5USA3</accession>
<feature type="compositionally biased region" description="Polar residues" evidence="1">
    <location>
        <begin position="37"/>
        <end position="48"/>
    </location>
</feature>
<feature type="region of interest" description="Disordered" evidence="1">
    <location>
        <begin position="30"/>
        <end position="82"/>
    </location>
</feature>
<evidence type="ECO:0000313" key="3">
    <source>
        <dbReference type="Proteomes" id="UP000095767"/>
    </source>
</evidence>
<evidence type="ECO:0000256" key="1">
    <source>
        <dbReference type="SAM" id="MobiDB-lite"/>
    </source>
</evidence>